<dbReference type="EMBL" id="LMWM01000039">
    <property type="protein sequence ID" value="KUM84071.1"/>
    <property type="molecule type" value="Genomic_DNA"/>
</dbReference>
<protein>
    <submittedName>
        <fullName evidence="1">Uncharacterized protein</fullName>
    </submittedName>
</protein>
<comment type="caution">
    <text evidence="1">The sequence shown here is derived from an EMBL/GenBank/DDBJ whole genome shotgun (WGS) entry which is preliminary data.</text>
</comment>
<dbReference type="Proteomes" id="UP000053039">
    <property type="component" value="Unassembled WGS sequence"/>
</dbReference>
<sequence>MPEPERLDDLLVDGFRQVSDILDERKSTLAADPVLAELADLVAAAPDPESDEVKRALLHAVDSRELSGAAEAVQYFAHRFRWTWLREEVERRHLDSLTRVDHRLIRHYERMLEAFSPEWEDRDLFPSLNS</sequence>
<name>A0A101N049_9ACTN</name>
<evidence type="ECO:0000313" key="1">
    <source>
        <dbReference type="EMBL" id="KUM84071.1"/>
    </source>
</evidence>
<organism evidence="1 2">
    <name type="scientific">Streptomyces pseudovenezuelae</name>
    <dbReference type="NCBI Taxonomy" id="67350"/>
    <lineage>
        <taxon>Bacteria</taxon>
        <taxon>Bacillati</taxon>
        <taxon>Actinomycetota</taxon>
        <taxon>Actinomycetes</taxon>
        <taxon>Kitasatosporales</taxon>
        <taxon>Streptomycetaceae</taxon>
        <taxon>Streptomyces</taxon>
        <taxon>Streptomyces aurantiacus group</taxon>
    </lineage>
</organism>
<evidence type="ECO:0000313" key="2">
    <source>
        <dbReference type="Proteomes" id="UP000053039"/>
    </source>
</evidence>
<accession>A0A101N049</accession>
<proteinExistence type="predicted"/>
<gene>
    <name evidence="1" type="ORF">AQI94_33365</name>
</gene>
<reference evidence="1 2" key="1">
    <citation type="submission" date="2015-10" db="EMBL/GenBank/DDBJ databases">
        <title>Draft genome sequence of Streptomyces pseudovenezuelae DSM 40212, type strain for the species Streptomyces pseudovenezuelae.</title>
        <authorList>
            <person name="Ruckert C."/>
            <person name="Winkler A."/>
            <person name="Kalinowski J."/>
            <person name="Kampfer P."/>
            <person name="Glaeser S."/>
        </authorList>
    </citation>
    <scope>NUCLEOTIDE SEQUENCE [LARGE SCALE GENOMIC DNA]</scope>
    <source>
        <strain evidence="1 2">DSM 40212</strain>
    </source>
</reference>
<dbReference type="AlphaFoldDB" id="A0A101N049"/>